<reference evidence="4 5" key="1">
    <citation type="journal article" date="2014" name="ISME J.">
        <title>Candidatus Competibacter-lineage genomes retrieved from metagenomes reveal functional metabolic diversity.</title>
        <authorList>
            <person name="McIlroy S.J."/>
            <person name="Albertsen M."/>
            <person name="Andresen E.K."/>
            <person name="Saunders A.M."/>
            <person name="Kristiansen R."/>
            <person name="Stokholm-Bjerregaard M."/>
            <person name="Nielsen K.L."/>
            <person name="Nielsen P.H."/>
        </authorList>
    </citation>
    <scope>NUCLEOTIDE SEQUENCE [LARGE SCALE GENOMIC DNA]</scope>
    <source>
        <strain evidence="4 5">Run_B_J11</strain>
    </source>
</reference>
<dbReference type="PANTHER" id="PTHR37483">
    <property type="entry name" value="UPF0125 PROTEIN RATB"/>
    <property type="match status" value="1"/>
</dbReference>
<name>A0A7U7G8Q3_9GAMM</name>
<proteinExistence type="inferred from homology"/>
<evidence type="ECO:0000313" key="4">
    <source>
        <dbReference type="EMBL" id="CDH43247.1"/>
    </source>
</evidence>
<dbReference type="EMBL" id="CBTK010000014">
    <property type="protein sequence ID" value="CDH43247.1"/>
    <property type="molecule type" value="Genomic_DNA"/>
</dbReference>
<dbReference type="InterPro" id="IPR037021">
    <property type="entry name" value="RnfH_sf"/>
</dbReference>
<dbReference type="Gene3D" id="3.10.20.280">
    <property type="entry name" value="RnfH-like"/>
    <property type="match status" value="1"/>
</dbReference>
<evidence type="ECO:0000313" key="5">
    <source>
        <dbReference type="Proteomes" id="UP000019184"/>
    </source>
</evidence>
<protein>
    <recommendedName>
        <fullName evidence="2">UPF0125 protein BN874_1100028</fullName>
    </recommendedName>
</protein>
<dbReference type="OrthoDB" id="9796575at2"/>
<dbReference type="AlphaFoldDB" id="A0A7U7G8Q3"/>
<keyword evidence="5" id="KW-1185">Reference proteome</keyword>
<feature type="compositionally biased region" description="Basic and acidic residues" evidence="3">
    <location>
        <begin position="94"/>
        <end position="105"/>
    </location>
</feature>
<dbReference type="InterPro" id="IPR005346">
    <property type="entry name" value="RnfH"/>
</dbReference>
<evidence type="ECO:0000256" key="2">
    <source>
        <dbReference type="HAMAP-Rule" id="MF_00460"/>
    </source>
</evidence>
<evidence type="ECO:0000256" key="3">
    <source>
        <dbReference type="SAM" id="MobiDB-lite"/>
    </source>
</evidence>
<feature type="region of interest" description="Disordered" evidence="3">
    <location>
        <begin position="90"/>
        <end position="112"/>
    </location>
</feature>
<comment type="similarity">
    <text evidence="1 2">Belongs to the UPF0125 (RnfH) family.</text>
</comment>
<dbReference type="SUPFAM" id="SSF54285">
    <property type="entry name" value="MoaD/ThiS"/>
    <property type="match status" value="1"/>
</dbReference>
<dbReference type="InterPro" id="IPR016155">
    <property type="entry name" value="Mopterin_synth/thiamin_S_b"/>
</dbReference>
<accession>A0A7U7G8Q3</accession>
<comment type="caution">
    <text evidence="4">The sequence shown here is derived from an EMBL/GenBank/DDBJ whole genome shotgun (WGS) entry which is preliminary data.</text>
</comment>
<gene>
    <name evidence="4" type="ORF">BN874_1100028</name>
</gene>
<dbReference type="RefSeq" id="WP_034430270.1">
    <property type="nucleotide sequence ID" value="NZ_CBTK010000014.1"/>
</dbReference>
<evidence type="ECO:0000256" key="1">
    <source>
        <dbReference type="ARBA" id="ARBA00010645"/>
    </source>
</evidence>
<dbReference type="NCBIfam" id="NF002490">
    <property type="entry name" value="PRK01777.1"/>
    <property type="match status" value="1"/>
</dbReference>
<dbReference type="HAMAP" id="MF_00460">
    <property type="entry name" value="UPF0125_RnfH"/>
    <property type="match status" value="1"/>
</dbReference>
<dbReference type="PANTHER" id="PTHR37483:SF1">
    <property type="entry name" value="UPF0125 PROTEIN RATB"/>
    <property type="match status" value="1"/>
</dbReference>
<dbReference type="Pfam" id="PF03658">
    <property type="entry name" value="Ub-RnfH"/>
    <property type="match status" value="1"/>
</dbReference>
<organism evidence="4 5">
    <name type="scientific">Candidatus Contendobacter odensis Run_B_J11</name>
    <dbReference type="NCBI Taxonomy" id="1400861"/>
    <lineage>
        <taxon>Bacteria</taxon>
        <taxon>Pseudomonadati</taxon>
        <taxon>Pseudomonadota</taxon>
        <taxon>Gammaproteobacteria</taxon>
        <taxon>Candidatus Competibacteraceae</taxon>
        <taxon>Candidatus Contendibacter</taxon>
    </lineage>
</organism>
<sequence length="112" mass="12285">MASDNPALIRVEVAYARPDEQVIIPVEVETGATMEQVILQSRIQERFPNLDLKTAKVGVFGKLSKLSATVRAGDRVEIYRPLLADPKAVRKKRAAEGKQMRKGGGDLEPNDG</sequence>
<dbReference type="Proteomes" id="UP000019184">
    <property type="component" value="Unassembled WGS sequence"/>
</dbReference>